<dbReference type="InterPro" id="IPR002902">
    <property type="entry name" value="GNK2"/>
</dbReference>
<dbReference type="EMBL" id="JQ351133">
    <property type="protein sequence ID" value="AFV29415.1"/>
    <property type="molecule type" value="Genomic_DNA"/>
</dbReference>
<dbReference type="EMBL" id="JQ351132">
    <property type="protein sequence ID" value="AFV29414.1"/>
    <property type="molecule type" value="Genomic_DNA"/>
</dbReference>
<organism evidence="6">
    <name type="scientific">Senecio aethnensis</name>
    <dbReference type="NCBI Taxonomy" id="121540"/>
    <lineage>
        <taxon>Eukaryota</taxon>
        <taxon>Viridiplantae</taxon>
        <taxon>Streptophyta</taxon>
        <taxon>Embryophyta</taxon>
        <taxon>Tracheophyta</taxon>
        <taxon>Spermatophyta</taxon>
        <taxon>Magnoliopsida</taxon>
        <taxon>eudicotyledons</taxon>
        <taxon>Gunneridae</taxon>
        <taxon>Pentapetalae</taxon>
        <taxon>asterids</taxon>
        <taxon>campanulids</taxon>
        <taxon>Asterales</taxon>
        <taxon>Asteraceae</taxon>
        <taxon>Asteroideae</taxon>
        <taxon>Senecioneae</taxon>
        <taxon>Senecioninae</taxon>
        <taxon>Senecio</taxon>
    </lineage>
</organism>
<reference evidence="6" key="1">
    <citation type="journal article" date="2013" name="Evolution">
        <title>Recent ecological selection on regulatory divergence is shaping clinal variation in senecio on mount etna.</title>
        <authorList>
            <person name="Muir G."/>
            <person name="Osborne O.G."/>
            <person name="Sarasa J."/>
            <person name="Hiscock S.J."/>
            <person name="Filatov D.A."/>
        </authorList>
    </citation>
    <scope>NUCLEOTIDE SEQUENCE</scope>
    <source>
        <strain evidence="5">33_A_PRO1S43_1</strain>
        <strain evidence="6">41_A_SAP0_S95_1</strain>
        <strain evidence="7">43_A_SAP0_S95_2</strain>
        <strain evidence="8">53_ASAP0_S141_1</strain>
        <strain evidence="9">55_ASAP0_S141_2</strain>
    </source>
</reference>
<feature type="domain" description="Gnk2-homologous" evidence="4">
    <location>
        <begin position="140"/>
        <end position="248"/>
    </location>
</feature>
<dbReference type="PANTHER" id="PTHR32099:SF51">
    <property type="entry name" value="CYSTEINE-RICH RECEPTOR-LIKE PROTEIN KINASE 25 ISOFORM X1"/>
    <property type="match status" value="1"/>
</dbReference>
<feature type="non-terminal residue" evidence="6">
    <location>
        <position position="248"/>
    </location>
</feature>
<evidence type="ECO:0000313" key="5">
    <source>
        <dbReference type="EMBL" id="AFV29404.1"/>
    </source>
</evidence>
<dbReference type="Pfam" id="PF01657">
    <property type="entry name" value="Stress-antifung"/>
    <property type="match status" value="2"/>
</dbReference>
<dbReference type="EMBL" id="JQ351127">
    <property type="protein sequence ID" value="AFV29409.1"/>
    <property type="molecule type" value="Genomic_DNA"/>
</dbReference>
<dbReference type="PROSITE" id="PS51473">
    <property type="entry name" value="GNK2"/>
    <property type="match status" value="2"/>
</dbReference>
<dbReference type="InterPro" id="IPR038408">
    <property type="entry name" value="GNK2_sf"/>
</dbReference>
<feature type="chain" id="PRO_5007684983" evidence="3">
    <location>
        <begin position="19"/>
        <end position="248"/>
    </location>
</feature>
<evidence type="ECO:0000313" key="7">
    <source>
        <dbReference type="EMBL" id="AFV29409.1"/>
    </source>
</evidence>
<dbReference type="EMBL" id="JQ351122">
    <property type="protein sequence ID" value="AFV29404.1"/>
    <property type="molecule type" value="Genomic_DNA"/>
</dbReference>
<dbReference type="Gene3D" id="3.30.430.20">
    <property type="entry name" value="Gnk2 domain, C-X8-C-X2-C motif"/>
    <property type="match status" value="2"/>
</dbReference>
<dbReference type="CDD" id="cd23509">
    <property type="entry name" value="Gnk2-like"/>
    <property type="match status" value="2"/>
</dbReference>
<proteinExistence type="predicted"/>
<evidence type="ECO:0000313" key="8">
    <source>
        <dbReference type="EMBL" id="AFV29414.1"/>
    </source>
</evidence>
<protein>
    <submittedName>
        <fullName evidence="6">Cysteine-rich-repeat containing protein</fullName>
    </submittedName>
</protein>
<evidence type="ECO:0000259" key="4">
    <source>
        <dbReference type="PROSITE" id="PS51473"/>
    </source>
</evidence>
<dbReference type="AlphaFoldDB" id="K9MIN5"/>
<sequence>SPLFLLQATINVFNLAIAQTSSSGTQQVYSCRNLGDLGSESLRQQRNSLLDSLTSQLGKRYTGYIHTRSTKNKSGEQVHAIVLCPPGIEAEDCGKCVKKTIPYLLQNCRNQKDGVGWTTLSNYINCMVRYADSDVEAKYEFWGSGTFSSLDASAPPADLSPAVLKLGKEVAGKIGSDASQKYASGKSIYGSDKRNIYMASQCTPDLSAENCQLCLNRVASALENLTKLGKVRGTALSINCYTRYDHDP</sequence>
<keyword evidence="2" id="KW-0677">Repeat</keyword>
<evidence type="ECO:0000256" key="3">
    <source>
        <dbReference type="SAM" id="SignalP"/>
    </source>
</evidence>
<keyword evidence="1 3" id="KW-0732">Signal</keyword>
<name>K9MIN5_9ASTR</name>
<evidence type="ECO:0000313" key="6">
    <source>
        <dbReference type="EMBL" id="AFV29408.1"/>
    </source>
</evidence>
<evidence type="ECO:0000256" key="2">
    <source>
        <dbReference type="ARBA" id="ARBA00022737"/>
    </source>
</evidence>
<evidence type="ECO:0000256" key="1">
    <source>
        <dbReference type="ARBA" id="ARBA00022729"/>
    </source>
</evidence>
<feature type="signal peptide" evidence="3">
    <location>
        <begin position="1"/>
        <end position="18"/>
    </location>
</feature>
<dbReference type="EMBL" id="JQ351126">
    <property type="protein sequence ID" value="AFV29408.1"/>
    <property type="molecule type" value="Genomic_DNA"/>
</dbReference>
<accession>K9MIN5</accession>
<feature type="non-terminal residue" evidence="6">
    <location>
        <position position="1"/>
    </location>
</feature>
<evidence type="ECO:0000313" key="9">
    <source>
        <dbReference type="EMBL" id="AFV29415.1"/>
    </source>
</evidence>
<feature type="domain" description="Gnk2-homologous" evidence="4">
    <location>
        <begin position="24"/>
        <end position="135"/>
    </location>
</feature>
<dbReference type="PANTHER" id="PTHR32099">
    <property type="entry name" value="CYSTEINE-RICH REPEAT SECRETORY PROTEIN"/>
    <property type="match status" value="1"/>
</dbReference>